<name>A0A9Q0IB07_9TELE</name>
<evidence type="ECO:0000313" key="3">
    <source>
        <dbReference type="Proteomes" id="UP001148018"/>
    </source>
</evidence>
<sequence length="67" mass="7805">MEGCKEVEEEVEEVEEVEEEVEEVEEEVEEVEEWMNNGGDHRSYLMREPLTPFRGAYTLTANQKTGP</sequence>
<feature type="region of interest" description="Disordered" evidence="1">
    <location>
        <begin position="1"/>
        <end position="24"/>
    </location>
</feature>
<protein>
    <submittedName>
        <fullName evidence="2">Uncharacterized protein</fullName>
    </submittedName>
</protein>
<evidence type="ECO:0000256" key="1">
    <source>
        <dbReference type="SAM" id="MobiDB-lite"/>
    </source>
</evidence>
<keyword evidence="3" id="KW-1185">Reference proteome</keyword>
<reference evidence="2" key="1">
    <citation type="submission" date="2022-07" db="EMBL/GenBank/DDBJ databases">
        <title>Chromosome-level genome of Muraenolepis orangiensis.</title>
        <authorList>
            <person name="Kim J."/>
        </authorList>
    </citation>
    <scope>NUCLEOTIDE SEQUENCE</scope>
    <source>
        <strain evidence="2">KU_S4_2022</strain>
        <tissue evidence="2">Muscle</tissue>
    </source>
</reference>
<dbReference type="Proteomes" id="UP001148018">
    <property type="component" value="Unassembled WGS sequence"/>
</dbReference>
<dbReference type="EMBL" id="JANIIK010000113">
    <property type="protein sequence ID" value="KAJ3592134.1"/>
    <property type="molecule type" value="Genomic_DNA"/>
</dbReference>
<evidence type="ECO:0000313" key="2">
    <source>
        <dbReference type="EMBL" id="KAJ3592134.1"/>
    </source>
</evidence>
<accession>A0A9Q0IB07</accession>
<dbReference type="AlphaFoldDB" id="A0A9Q0IB07"/>
<gene>
    <name evidence="2" type="ORF">NHX12_007263</name>
</gene>
<comment type="caution">
    <text evidence="2">The sequence shown here is derived from an EMBL/GenBank/DDBJ whole genome shotgun (WGS) entry which is preliminary data.</text>
</comment>
<proteinExistence type="predicted"/>
<feature type="compositionally biased region" description="Acidic residues" evidence="1">
    <location>
        <begin position="7"/>
        <end position="24"/>
    </location>
</feature>
<organism evidence="2 3">
    <name type="scientific">Muraenolepis orangiensis</name>
    <name type="common">Patagonian moray cod</name>
    <dbReference type="NCBI Taxonomy" id="630683"/>
    <lineage>
        <taxon>Eukaryota</taxon>
        <taxon>Metazoa</taxon>
        <taxon>Chordata</taxon>
        <taxon>Craniata</taxon>
        <taxon>Vertebrata</taxon>
        <taxon>Euteleostomi</taxon>
        <taxon>Actinopterygii</taxon>
        <taxon>Neopterygii</taxon>
        <taxon>Teleostei</taxon>
        <taxon>Neoteleostei</taxon>
        <taxon>Acanthomorphata</taxon>
        <taxon>Zeiogadaria</taxon>
        <taxon>Gadariae</taxon>
        <taxon>Gadiformes</taxon>
        <taxon>Muraenolepidoidei</taxon>
        <taxon>Muraenolepididae</taxon>
        <taxon>Muraenolepis</taxon>
    </lineage>
</organism>